<organism evidence="1 2">
    <name type="scientific">Bacillus thuringiensis</name>
    <dbReference type="NCBI Taxonomy" id="1428"/>
    <lineage>
        <taxon>Bacteria</taxon>
        <taxon>Bacillati</taxon>
        <taxon>Bacillota</taxon>
        <taxon>Bacilli</taxon>
        <taxon>Bacillales</taxon>
        <taxon>Bacillaceae</taxon>
        <taxon>Bacillus</taxon>
        <taxon>Bacillus cereus group</taxon>
    </lineage>
</organism>
<reference evidence="1 2" key="1">
    <citation type="submission" date="2017-04" db="EMBL/GenBank/DDBJ databases">
        <title>Complete Genome Sequence of Bacillus thuringiensis type Strain ATCC 10792.</title>
        <authorList>
            <person name="Oh D.-H."/>
            <person name="Park B.-J."/>
            <person name="Shuai W."/>
            <person name="Chelliah R."/>
        </authorList>
    </citation>
    <scope>NUCLEOTIDE SEQUENCE [LARGE SCALE GENOMIC DNA]</scope>
    <source>
        <strain evidence="1 2">ATCC 10792</strain>
    </source>
</reference>
<proteinExistence type="predicted"/>
<sequence>MNSGGFYMKHRNMSSITTKKKTTQLQFSNNDAWKYESYYKYQPLFSYKKLLHFLSQLFRR</sequence>
<dbReference type="EMBL" id="CP021061">
    <property type="protein sequence ID" value="ARP60991.1"/>
    <property type="molecule type" value="Genomic_DNA"/>
</dbReference>
<protein>
    <submittedName>
        <fullName evidence="1">Uncharacterized protein</fullName>
    </submittedName>
</protein>
<gene>
    <name evidence="1" type="ORF">CAB88_14355</name>
</gene>
<dbReference type="Proteomes" id="UP000194143">
    <property type="component" value="Chromosome"/>
</dbReference>
<evidence type="ECO:0000313" key="1">
    <source>
        <dbReference type="EMBL" id="ARP60991.1"/>
    </source>
</evidence>
<keyword evidence="2" id="KW-1185">Reference proteome</keyword>
<dbReference type="AlphaFoldDB" id="A0A1W6WWU7"/>
<evidence type="ECO:0000313" key="2">
    <source>
        <dbReference type="Proteomes" id="UP000194143"/>
    </source>
</evidence>
<name>A0A1W6WWU7_BACTU</name>
<accession>A0A1W6WWU7</accession>